<feature type="domain" description="O-methyltransferase dimerisation" evidence="6">
    <location>
        <begin position="33"/>
        <end position="109"/>
    </location>
</feature>
<dbReference type="InterPro" id="IPR016461">
    <property type="entry name" value="COMT-like"/>
</dbReference>
<keyword evidence="8" id="KW-1185">Reference proteome</keyword>
<dbReference type="PANTHER" id="PTHR43712:SF2">
    <property type="entry name" value="O-METHYLTRANSFERASE CICE"/>
    <property type="match status" value="1"/>
</dbReference>
<dbReference type="Pfam" id="PF00891">
    <property type="entry name" value="Methyltransf_2"/>
    <property type="match status" value="1"/>
</dbReference>
<evidence type="ECO:0008006" key="9">
    <source>
        <dbReference type="Google" id="ProtNLM"/>
    </source>
</evidence>
<accession>A0A2T4TXE1</accession>
<dbReference type="GO" id="GO:0032259">
    <property type="term" value="P:methylation"/>
    <property type="evidence" value="ECO:0007669"/>
    <property type="project" value="UniProtKB-KW"/>
</dbReference>
<dbReference type="InterPro" id="IPR036390">
    <property type="entry name" value="WH_DNA-bd_sf"/>
</dbReference>
<dbReference type="Pfam" id="PF08100">
    <property type="entry name" value="Dimerisation"/>
    <property type="match status" value="1"/>
</dbReference>
<evidence type="ECO:0000313" key="8">
    <source>
        <dbReference type="Proteomes" id="UP000241436"/>
    </source>
</evidence>
<feature type="active site" description="Proton acceptor" evidence="4">
    <location>
        <position position="260"/>
    </location>
</feature>
<dbReference type="Gene3D" id="3.40.50.150">
    <property type="entry name" value="Vaccinia Virus protein VP39"/>
    <property type="match status" value="1"/>
</dbReference>
<evidence type="ECO:0000256" key="2">
    <source>
        <dbReference type="ARBA" id="ARBA00022679"/>
    </source>
</evidence>
<dbReference type="EMBL" id="NVQC01000022">
    <property type="protein sequence ID" value="PTL35775.1"/>
    <property type="molecule type" value="Genomic_DNA"/>
</dbReference>
<dbReference type="InterPro" id="IPR012967">
    <property type="entry name" value="COMT_dimerisation"/>
</dbReference>
<dbReference type="PANTHER" id="PTHR43712">
    <property type="entry name" value="PUTATIVE (AFU_ORTHOLOGUE AFUA_4G14580)-RELATED"/>
    <property type="match status" value="1"/>
</dbReference>
<proteinExistence type="predicted"/>
<dbReference type="Gene3D" id="1.10.10.10">
    <property type="entry name" value="Winged helix-like DNA-binding domain superfamily/Winged helix DNA-binding domain"/>
    <property type="match status" value="1"/>
</dbReference>
<name>A0A2T4TXE1_9BACT</name>
<keyword evidence="1" id="KW-0489">Methyltransferase</keyword>
<comment type="caution">
    <text evidence="7">The sequence shown here is derived from an EMBL/GenBank/DDBJ whole genome shotgun (WGS) entry which is preliminary data.</text>
</comment>
<organism evidence="7 8">
    <name type="scientific">Candidatus Methylomirabilis limnetica</name>
    <dbReference type="NCBI Taxonomy" id="2033718"/>
    <lineage>
        <taxon>Bacteria</taxon>
        <taxon>Candidatus Methylomirabilota</taxon>
        <taxon>Candidatus Methylomirabilia</taxon>
        <taxon>Candidatus Methylomirabilales</taxon>
        <taxon>Candidatus Methylomirabilaceae</taxon>
        <taxon>Candidatus Methylomirabilis</taxon>
    </lineage>
</organism>
<dbReference type="GO" id="GO:0008171">
    <property type="term" value="F:O-methyltransferase activity"/>
    <property type="evidence" value="ECO:0007669"/>
    <property type="project" value="InterPro"/>
</dbReference>
<dbReference type="Proteomes" id="UP000241436">
    <property type="component" value="Unassembled WGS sequence"/>
</dbReference>
<dbReference type="PROSITE" id="PS51683">
    <property type="entry name" value="SAM_OMT_II"/>
    <property type="match status" value="1"/>
</dbReference>
<evidence type="ECO:0000256" key="3">
    <source>
        <dbReference type="ARBA" id="ARBA00022691"/>
    </source>
</evidence>
<dbReference type="InterPro" id="IPR029063">
    <property type="entry name" value="SAM-dependent_MTases_sf"/>
</dbReference>
<dbReference type="SUPFAM" id="SSF53335">
    <property type="entry name" value="S-adenosyl-L-methionine-dependent methyltransferases"/>
    <property type="match status" value="1"/>
</dbReference>
<reference evidence="8" key="2">
    <citation type="journal article" date="2018" name="Environ. Microbiol.">
        <title>Bloom of a denitrifying methanotroph, 'Candidatus Methylomirabilis limnetica', in a deep stratified lake.</title>
        <authorList>
            <person name="Graf J.S."/>
            <person name="Mayr M.J."/>
            <person name="Marchant H.K."/>
            <person name="Tienken D."/>
            <person name="Hach P.F."/>
            <person name="Brand A."/>
            <person name="Schubert C.J."/>
            <person name="Kuypers M.M."/>
            <person name="Milucka J."/>
        </authorList>
    </citation>
    <scope>NUCLEOTIDE SEQUENCE [LARGE SCALE GENOMIC DNA]</scope>
    <source>
        <strain evidence="8">Zug</strain>
    </source>
</reference>
<reference evidence="7 8" key="1">
    <citation type="submission" date="2017-09" db="EMBL/GenBank/DDBJ databases">
        <title>Bloom of a denitrifying methanotroph, Candidatus Methylomirabilis limnetica, in a deep stratified lake.</title>
        <authorList>
            <person name="Graf J.S."/>
            <person name="Marchant H.K."/>
            <person name="Tienken D."/>
            <person name="Hach P.F."/>
            <person name="Brand A."/>
            <person name="Schubert C.J."/>
            <person name="Kuypers M.M."/>
            <person name="Milucka J."/>
        </authorList>
    </citation>
    <scope>NUCLEOTIDE SEQUENCE [LARGE SCALE GENOMIC DNA]</scope>
    <source>
        <strain evidence="7 8">Zug</strain>
    </source>
</reference>
<dbReference type="SUPFAM" id="SSF46785">
    <property type="entry name" value="Winged helix' DNA-binding domain"/>
    <property type="match status" value="1"/>
</dbReference>
<evidence type="ECO:0000313" key="7">
    <source>
        <dbReference type="EMBL" id="PTL35775.1"/>
    </source>
</evidence>
<protein>
    <recommendedName>
        <fullName evidence="9">Methyltransferase</fullName>
    </recommendedName>
</protein>
<evidence type="ECO:0000259" key="6">
    <source>
        <dbReference type="Pfam" id="PF08100"/>
    </source>
</evidence>
<dbReference type="InterPro" id="IPR001077">
    <property type="entry name" value="COMT_C"/>
</dbReference>
<dbReference type="GO" id="GO:0046983">
    <property type="term" value="F:protein dimerization activity"/>
    <property type="evidence" value="ECO:0007669"/>
    <property type="project" value="InterPro"/>
</dbReference>
<dbReference type="CDD" id="cd02440">
    <property type="entry name" value="AdoMet_MTases"/>
    <property type="match status" value="1"/>
</dbReference>
<keyword evidence="3" id="KW-0949">S-adenosyl-L-methionine</keyword>
<dbReference type="PIRSF" id="PIRSF005739">
    <property type="entry name" value="O-mtase"/>
    <property type="match status" value="1"/>
</dbReference>
<keyword evidence="2" id="KW-0808">Transferase</keyword>
<feature type="domain" description="O-methyltransferase C-terminal" evidence="5">
    <location>
        <begin position="177"/>
        <end position="332"/>
    </location>
</feature>
<evidence type="ECO:0000259" key="5">
    <source>
        <dbReference type="Pfam" id="PF00891"/>
    </source>
</evidence>
<sequence length="350" mass="38676">MHLRQLIAVQNNRGYLRTGVLMLSRFEKQLFGLMTGAFASRALAIAVQRDLFTWLSRGGDGQTVEQVVAYLGFQERTSRVFLDVLSAIGLLRCENGLFRNTELSEQLLVRGRIADQRGAVALFDHLYLGCGTLEHTLKTGNPASREYGYFFGAGTGSYPDDMDGSGFAPALLLGEFWDFSNARHVLDVGGCLGATAHALAARYPNLRVTVFDLPEICERGKALSKQHPASDARVTFHPGNFFDEDYPHGVDTICFVRILHDWSDKEALRLLEKAHAALQPGGRIVILETLREGSEKASLTALIDLLMLLISPEGGLRTRVAMGKLLRTAGFRRVRTKPTAYLYSLISAEK</sequence>
<evidence type="ECO:0000256" key="1">
    <source>
        <dbReference type="ARBA" id="ARBA00022603"/>
    </source>
</evidence>
<gene>
    <name evidence="7" type="ORF">CLG94_08445</name>
</gene>
<dbReference type="AlphaFoldDB" id="A0A2T4TXE1"/>
<evidence type="ECO:0000256" key="4">
    <source>
        <dbReference type="PIRSR" id="PIRSR005739-1"/>
    </source>
</evidence>
<dbReference type="InterPro" id="IPR036388">
    <property type="entry name" value="WH-like_DNA-bd_sf"/>
</dbReference>